<dbReference type="SUPFAM" id="SSF54427">
    <property type="entry name" value="NTF2-like"/>
    <property type="match status" value="1"/>
</dbReference>
<evidence type="ECO:0000313" key="2">
    <source>
        <dbReference type="Proteomes" id="UP000528286"/>
    </source>
</evidence>
<accession>A0A7W6J743</accession>
<protein>
    <recommendedName>
        <fullName evidence="3">Lumazine-binding protein</fullName>
    </recommendedName>
</protein>
<dbReference type="AlphaFoldDB" id="A0A7W6J743"/>
<gene>
    <name evidence="1" type="ORF">GGR23_003243</name>
</gene>
<evidence type="ECO:0000313" key="1">
    <source>
        <dbReference type="EMBL" id="MBB4066030.1"/>
    </source>
</evidence>
<evidence type="ECO:0008006" key="3">
    <source>
        <dbReference type="Google" id="ProtNLM"/>
    </source>
</evidence>
<organism evidence="1 2">
    <name type="scientific">Gellertiella hungarica</name>
    <dbReference type="NCBI Taxonomy" id="1572859"/>
    <lineage>
        <taxon>Bacteria</taxon>
        <taxon>Pseudomonadati</taxon>
        <taxon>Pseudomonadota</taxon>
        <taxon>Alphaproteobacteria</taxon>
        <taxon>Hyphomicrobiales</taxon>
        <taxon>Rhizobiaceae</taxon>
        <taxon>Gellertiella</taxon>
    </lineage>
</organism>
<dbReference type="InterPro" id="IPR039437">
    <property type="entry name" value="FrzH/put_lumazine-bd"/>
</dbReference>
<name>A0A7W6J743_9HYPH</name>
<proteinExistence type="predicted"/>
<reference evidence="1 2" key="1">
    <citation type="submission" date="2020-08" db="EMBL/GenBank/DDBJ databases">
        <title>Genomic Encyclopedia of Type Strains, Phase IV (KMG-IV): sequencing the most valuable type-strain genomes for metagenomic binning, comparative biology and taxonomic classification.</title>
        <authorList>
            <person name="Goeker M."/>
        </authorList>
    </citation>
    <scope>NUCLEOTIDE SEQUENCE [LARGE SCALE GENOMIC DNA]</scope>
    <source>
        <strain evidence="1 2">DSM 29853</strain>
    </source>
</reference>
<dbReference type="Proteomes" id="UP000528286">
    <property type="component" value="Unassembled WGS sequence"/>
</dbReference>
<keyword evidence="2" id="KW-1185">Reference proteome</keyword>
<sequence>MRMSNGAEMEAIAGVMADYFRALYEGDTALFAAIFHPDARLYTVAKDQPAGAETVTVIDLPAYLEIVANRQAPAAVSAPRLERILSIDVPTPVTAHVRVQERFFTRFFTDELTLVKANGSWKIVSKVWDFELLAD</sequence>
<dbReference type="Pfam" id="PF12893">
    <property type="entry name" value="Lumazine_bd_2"/>
    <property type="match status" value="1"/>
</dbReference>
<dbReference type="InterPro" id="IPR032710">
    <property type="entry name" value="NTF2-like_dom_sf"/>
</dbReference>
<dbReference type="RefSeq" id="WP_246365632.1">
    <property type="nucleotide sequence ID" value="NZ_JACIEZ010000007.1"/>
</dbReference>
<dbReference type="Gene3D" id="3.10.450.50">
    <property type="match status" value="1"/>
</dbReference>
<comment type="caution">
    <text evidence="1">The sequence shown here is derived from an EMBL/GenBank/DDBJ whole genome shotgun (WGS) entry which is preliminary data.</text>
</comment>
<dbReference type="EMBL" id="JACIEZ010000007">
    <property type="protein sequence ID" value="MBB4066030.1"/>
    <property type="molecule type" value="Genomic_DNA"/>
</dbReference>